<protein>
    <submittedName>
        <fullName evidence="2">(2Fe-2S)-binding protein</fullName>
    </submittedName>
</protein>
<evidence type="ECO:0000313" key="2">
    <source>
        <dbReference type="EMBL" id="MFB9861552.1"/>
    </source>
</evidence>
<organism evidence="2 3">
    <name type="scientific">Salinicoccus siamensis</name>
    <dbReference type="NCBI Taxonomy" id="381830"/>
    <lineage>
        <taxon>Bacteria</taxon>
        <taxon>Bacillati</taxon>
        <taxon>Bacillota</taxon>
        <taxon>Bacilli</taxon>
        <taxon>Bacillales</taxon>
        <taxon>Staphylococcaceae</taxon>
        <taxon>Salinicoccus</taxon>
    </lineage>
</organism>
<keyword evidence="1" id="KW-0560">Oxidoreductase</keyword>
<dbReference type="Gene3D" id="3.10.20.440">
    <property type="entry name" value="2Fe-2S iron-sulphur cluster binding domain, sarcosine oxidase, alpha subunit, N-terminal domain"/>
    <property type="match status" value="1"/>
</dbReference>
<dbReference type="RefSeq" id="WP_380572052.1">
    <property type="nucleotide sequence ID" value="NZ_JBHMAH010000031.1"/>
</dbReference>
<dbReference type="SUPFAM" id="SSF54292">
    <property type="entry name" value="2Fe-2S ferredoxin-like"/>
    <property type="match status" value="1"/>
</dbReference>
<comment type="caution">
    <text evidence="2">The sequence shown here is derived from an EMBL/GenBank/DDBJ whole genome shotgun (WGS) entry which is preliminary data.</text>
</comment>
<dbReference type="InterPro" id="IPR036010">
    <property type="entry name" value="2Fe-2S_ferredoxin-like_sf"/>
</dbReference>
<dbReference type="EMBL" id="JBHMAH010000031">
    <property type="protein sequence ID" value="MFB9861552.1"/>
    <property type="molecule type" value="Genomic_DNA"/>
</dbReference>
<dbReference type="InterPro" id="IPR042204">
    <property type="entry name" value="2Fe-2S-bd_N"/>
</dbReference>
<dbReference type="Proteomes" id="UP001589740">
    <property type="component" value="Unassembled WGS sequence"/>
</dbReference>
<gene>
    <name evidence="2" type="ORF">ACFFLE_10785</name>
</gene>
<sequence length="110" mass="12499">MTRRITHHAILGPVEDDKVPFSWEGRTLYGSSRDSLTSALLANDVRILRRHEKDGKPRGLYCNIGHCSECRVTVDGRRNQRACMTPLETNMAVESQRMLPYLTEGGKRDV</sequence>
<dbReference type="Pfam" id="PF13510">
    <property type="entry name" value="Fer2_4"/>
    <property type="match status" value="1"/>
</dbReference>
<proteinExistence type="predicted"/>
<keyword evidence="3" id="KW-1185">Reference proteome</keyword>
<evidence type="ECO:0000313" key="3">
    <source>
        <dbReference type="Proteomes" id="UP001589740"/>
    </source>
</evidence>
<reference evidence="2 3" key="1">
    <citation type="submission" date="2024-09" db="EMBL/GenBank/DDBJ databases">
        <authorList>
            <person name="Sun Q."/>
            <person name="Mori K."/>
        </authorList>
    </citation>
    <scope>NUCLEOTIDE SEQUENCE [LARGE SCALE GENOMIC DNA]</scope>
    <source>
        <strain evidence="2 3">JCM 12822</strain>
    </source>
</reference>
<name>A0ABV5Z617_9STAP</name>
<accession>A0ABV5Z617</accession>
<evidence type="ECO:0000256" key="1">
    <source>
        <dbReference type="ARBA" id="ARBA00023002"/>
    </source>
</evidence>